<dbReference type="GO" id="GO:0008379">
    <property type="term" value="F:thioredoxin peroxidase activity"/>
    <property type="evidence" value="ECO:0007669"/>
    <property type="project" value="EnsemblFungi"/>
</dbReference>
<dbReference type="InterPro" id="IPR013766">
    <property type="entry name" value="Thioredoxin_domain"/>
</dbReference>
<comment type="subcellular location">
    <subcellularLocation>
        <location evidence="1">Nucleus</location>
    </subcellularLocation>
</comment>
<keyword evidence="17" id="KW-1185">Reference proteome</keyword>
<dbReference type="eggNOG" id="KOG0855">
    <property type="taxonomic scope" value="Eukaryota"/>
</dbReference>
<keyword evidence="9" id="KW-0676">Redox-active center</keyword>
<keyword evidence="8" id="KW-0539">Nucleus</keyword>
<evidence type="ECO:0000256" key="1">
    <source>
        <dbReference type="ARBA" id="ARBA00004123"/>
    </source>
</evidence>
<dbReference type="Proteomes" id="UP000000267">
    <property type="component" value="Unassembled WGS sequence"/>
</dbReference>
<feature type="compositionally biased region" description="Basic residues" evidence="14">
    <location>
        <begin position="1"/>
        <end position="14"/>
    </location>
</feature>
<evidence type="ECO:0000256" key="3">
    <source>
        <dbReference type="ARBA" id="ARBA00013017"/>
    </source>
</evidence>
<keyword evidence="6" id="KW-0560">Oxidoreductase</keyword>
<evidence type="ECO:0000256" key="11">
    <source>
        <dbReference type="ARBA" id="ARBA00038489"/>
    </source>
</evidence>
<dbReference type="GO" id="GO:0005737">
    <property type="term" value="C:cytoplasm"/>
    <property type="evidence" value="ECO:0007669"/>
    <property type="project" value="TreeGrafter"/>
</dbReference>
<dbReference type="PROSITE" id="PS51352">
    <property type="entry name" value="THIOREDOXIN_2"/>
    <property type="match status" value="1"/>
</dbReference>
<dbReference type="GO" id="GO:0045454">
    <property type="term" value="P:cell redox homeostasis"/>
    <property type="evidence" value="ECO:0007669"/>
    <property type="project" value="EnsemblFungi"/>
</dbReference>
<dbReference type="InterPro" id="IPR050924">
    <property type="entry name" value="Peroxiredoxin_BCP/PrxQ"/>
</dbReference>
<evidence type="ECO:0000256" key="13">
    <source>
        <dbReference type="ARBA" id="ARBA00077538"/>
    </source>
</evidence>
<evidence type="ECO:0000313" key="17">
    <source>
        <dbReference type="Proteomes" id="UP000000267"/>
    </source>
</evidence>
<evidence type="ECO:0000256" key="14">
    <source>
        <dbReference type="SAM" id="MobiDB-lite"/>
    </source>
</evidence>
<organism evidence="17">
    <name type="scientific">Vanderwaltozyma polyspora (strain ATCC 22028 / DSM 70294 / BCRC 21397 / CBS 2163 / NBRC 10782 / NRRL Y-8283 / UCD 57-17)</name>
    <name type="common">Kluyveromyces polysporus</name>
    <dbReference type="NCBI Taxonomy" id="436907"/>
    <lineage>
        <taxon>Eukaryota</taxon>
        <taxon>Fungi</taxon>
        <taxon>Dikarya</taxon>
        <taxon>Ascomycota</taxon>
        <taxon>Saccharomycotina</taxon>
        <taxon>Saccharomycetes</taxon>
        <taxon>Saccharomycetales</taxon>
        <taxon>Saccharomycetaceae</taxon>
        <taxon>Vanderwaltozyma</taxon>
    </lineage>
</organism>
<evidence type="ECO:0000256" key="10">
    <source>
        <dbReference type="ARBA" id="ARBA00032824"/>
    </source>
</evidence>
<evidence type="ECO:0000256" key="5">
    <source>
        <dbReference type="ARBA" id="ARBA00022862"/>
    </source>
</evidence>
<dbReference type="FunFam" id="3.40.30.10:FF:000157">
    <property type="entry name" value="DOT5p Nuclear thiol peroxidase"/>
    <property type="match status" value="1"/>
</dbReference>
<protein>
    <recommendedName>
        <fullName evidence="3">thioredoxin-dependent peroxiredoxin</fullName>
        <ecNumber evidence="3">1.11.1.24</ecNumber>
    </recommendedName>
    <alternativeName>
        <fullName evidence="13">Nuclear thiol peroxidase</fullName>
    </alternativeName>
    <alternativeName>
        <fullName evidence="10">Thioredoxin peroxidase</fullName>
    </alternativeName>
</protein>
<dbReference type="GeneID" id="5545559"/>
<name>A7TKB1_VANPO</name>
<reference evidence="16 17" key="1">
    <citation type="journal article" date="2007" name="Proc. Natl. Acad. Sci. U.S.A.">
        <title>Independent sorting-out of thousands of duplicated gene pairs in two yeast species descended from a whole-genome duplication.</title>
        <authorList>
            <person name="Scannell D.R."/>
            <person name="Frank A.C."/>
            <person name="Conant G.C."/>
            <person name="Byrne K.P."/>
            <person name="Woolfit M."/>
            <person name="Wolfe K.H."/>
        </authorList>
    </citation>
    <scope>NUCLEOTIDE SEQUENCE [LARGE SCALE GENOMIC DNA]</scope>
    <source>
        <strain evidence="17">ATCC 22028 / DSM 70294 / BCRC 21397 / CBS 2163 / NBRC 10782 / NRRL Y-8283 / UCD 57-17</strain>
    </source>
</reference>
<evidence type="ECO:0000259" key="15">
    <source>
        <dbReference type="PROSITE" id="PS51352"/>
    </source>
</evidence>
<proteinExistence type="inferred from homology"/>
<accession>A7TKB1</accession>
<dbReference type="CDD" id="cd03017">
    <property type="entry name" value="PRX_BCP"/>
    <property type="match status" value="1"/>
</dbReference>
<sequence length="219" mass="24708">MVAVRRSTRIANSKRKLEADEAERDVASKSGEETTSSKKLKKEKDVRVTKVDDKESKAENKPSGIKEVEIGDEIPDLELENQDGVKISLRQLAKDNNILVFFAYPRAMTPGCTRQACGFRDTYDDLKKHAAVFGLSADSTHSQKKFQDKYSLPYDLLSDPKREFIGLLGAKKTPQSGIIRSHFIFVDGKLRFKRIKISPEISVNDGKKEVLEIVEEFSK</sequence>
<evidence type="ECO:0000256" key="12">
    <source>
        <dbReference type="ARBA" id="ARBA00049091"/>
    </source>
</evidence>
<dbReference type="AlphaFoldDB" id="A7TKB1"/>
<dbReference type="PANTHER" id="PTHR42801:SF23">
    <property type="entry name" value="PEROXIREDOXIN DOT5"/>
    <property type="match status" value="1"/>
</dbReference>
<dbReference type="Gene3D" id="3.40.30.10">
    <property type="entry name" value="Glutaredoxin"/>
    <property type="match status" value="1"/>
</dbReference>
<comment type="similarity">
    <text evidence="11">Belongs to the peroxiredoxin family. BCP/PrxQ subfamily.</text>
</comment>
<evidence type="ECO:0000313" key="16">
    <source>
        <dbReference type="EMBL" id="EDO17346.1"/>
    </source>
</evidence>
<dbReference type="EMBL" id="DS480406">
    <property type="protein sequence ID" value="EDO17346.1"/>
    <property type="molecule type" value="Genomic_DNA"/>
</dbReference>
<dbReference type="OrthoDB" id="338622at2759"/>
<dbReference type="SUPFAM" id="SSF52833">
    <property type="entry name" value="Thioredoxin-like"/>
    <property type="match status" value="1"/>
</dbReference>
<dbReference type="KEGG" id="vpo:Kpol_1062p57"/>
<dbReference type="FunCoup" id="A7TKB1">
    <property type="interactions" value="47"/>
</dbReference>
<keyword evidence="7" id="KW-1015">Disulfide bond</keyword>
<evidence type="ECO:0000256" key="7">
    <source>
        <dbReference type="ARBA" id="ARBA00023157"/>
    </source>
</evidence>
<dbReference type="PANTHER" id="PTHR42801">
    <property type="entry name" value="THIOREDOXIN-DEPENDENT PEROXIDE REDUCTASE"/>
    <property type="match status" value="1"/>
</dbReference>
<keyword evidence="4" id="KW-0575">Peroxidase</keyword>
<comment type="catalytic activity">
    <reaction evidence="12">
        <text>a hydroperoxide + [thioredoxin]-dithiol = an alcohol + [thioredoxin]-disulfide + H2O</text>
        <dbReference type="Rhea" id="RHEA:62620"/>
        <dbReference type="Rhea" id="RHEA-COMP:10698"/>
        <dbReference type="Rhea" id="RHEA-COMP:10700"/>
        <dbReference type="ChEBI" id="CHEBI:15377"/>
        <dbReference type="ChEBI" id="CHEBI:29950"/>
        <dbReference type="ChEBI" id="CHEBI:30879"/>
        <dbReference type="ChEBI" id="CHEBI:35924"/>
        <dbReference type="ChEBI" id="CHEBI:50058"/>
        <dbReference type="EC" id="1.11.1.24"/>
    </reaction>
</comment>
<feature type="compositionally biased region" description="Basic and acidic residues" evidence="14">
    <location>
        <begin position="15"/>
        <end position="65"/>
    </location>
</feature>
<evidence type="ECO:0000256" key="6">
    <source>
        <dbReference type="ARBA" id="ARBA00023002"/>
    </source>
</evidence>
<dbReference type="InterPro" id="IPR036249">
    <property type="entry name" value="Thioredoxin-like_sf"/>
</dbReference>
<evidence type="ECO:0000256" key="2">
    <source>
        <dbReference type="ARBA" id="ARBA00011245"/>
    </source>
</evidence>
<evidence type="ECO:0000256" key="9">
    <source>
        <dbReference type="ARBA" id="ARBA00023284"/>
    </source>
</evidence>
<dbReference type="HOGENOM" id="CLU_042529_2_1_1"/>
<evidence type="ECO:0000256" key="4">
    <source>
        <dbReference type="ARBA" id="ARBA00022559"/>
    </source>
</evidence>
<dbReference type="GO" id="GO:0005634">
    <property type="term" value="C:nucleus"/>
    <property type="evidence" value="ECO:0007669"/>
    <property type="project" value="UniProtKB-SubCell"/>
</dbReference>
<evidence type="ECO:0000256" key="8">
    <source>
        <dbReference type="ARBA" id="ARBA00023242"/>
    </source>
</evidence>
<feature type="region of interest" description="Disordered" evidence="14">
    <location>
        <begin position="1"/>
        <end position="65"/>
    </location>
</feature>
<dbReference type="InterPro" id="IPR000866">
    <property type="entry name" value="AhpC/TSA"/>
</dbReference>
<dbReference type="GO" id="GO:0034599">
    <property type="term" value="P:cellular response to oxidative stress"/>
    <property type="evidence" value="ECO:0007669"/>
    <property type="project" value="EnsemblFungi"/>
</dbReference>
<gene>
    <name evidence="16" type="ORF">Kpol_1062p57</name>
</gene>
<dbReference type="OMA" id="CGFRDNF"/>
<feature type="domain" description="Thioredoxin" evidence="15">
    <location>
        <begin position="68"/>
        <end position="219"/>
    </location>
</feature>
<dbReference type="EC" id="1.11.1.24" evidence="3"/>
<dbReference type="PhylomeDB" id="A7TKB1"/>
<comment type="subunit">
    <text evidence="2">Monomer.</text>
</comment>
<dbReference type="RefSeq" id="XP_001645204.1">
    <property type="nucleotide sequence ID" value="XM_001645154.1"/>
</dbReference>
<dbReference type="InParanoid" id="A7TKB1"/>
<keyword evidence="5" id="KW-0049">Antioxidant</keyword>
<dbReference type="STRING" id="436907.A7TKB1"/>
<dbReference type="Pfam" id="PF00578">
    <property type="entry name" value="AhpC-TSA"/>
    <property type="match status" value="1"/>
</dbReference>